<evidence type="ECO:0000256" key="1">
    <source>
        <dbReference type="SAM" id="MobiDB-lite"/>
    </source>
</evidence>
<evidence type="ECO:0000313" key="2">
    <source>
        <dbReference type="EMBL" id="CAG5028388.1"/>
    </source>
</evidence>
<keyword evidence="3" id="KW-1185">Reference proteome</keyword>
<reference evidence="2" key="1">
    <citation type="submission" date="2021-04" db="EMBL/GenBank/DDBJ databases">
        <authorList>
            <person name="Tunstrom K."/>
        </authorList>
    </citation>
    <scope>NUCLEOTIDE SEQUENCE</scope>
</reference>
<feature type="compositionally biased region" description="Basic and acidic residues" evidence="1">
    <location>
        <begin position="89"/>
        <end position="103"/>
    </location>
</feature>
<dbReference type="AlphaFoldDB" id="A0A8S3XK75"/>
<sequence>MAQPAPIPPPPTSSFPPGEIATIGLASRIPPFWTDMPKMWFLRFESVMGPQHQGEQVKYDMVVRKVGKEELNQRDCRRGFTRSWHRQSRHETRGSRRDGRQRDGQSTQRGAVGRGRRLCPQLVVDPNRSRGESRVLTQIKTMALELKTLRNSINTYGVVTL</sequence>
<gene>
    <name evidence="2" type="ORF">PAPOLLO_LOCUS19036</name>
</gene>
<organism evidence="2 3">
    <name type="scientific">Parnassius apollo</name>
    <name type="common">Apollo butterfly</name>
    <name type="synonym">Papilio apollo</name>
    <dbReference type="NCBI Taxonomy" id="110799"/>
    <lineage>
        <taxon>Eukaryota</taxon>
        <taxon>Metazoa</taxon>
        <taxon>Ecdysozoa</taxon>
        <taxon>Arthropoda</taxon>
        <taxon>Hexapoda</taxon>
        <taxon>Insecta</taxon>
        <taxon>Pterygota</taxon>
        <taxon>Neoptera</taxon>
        <taxon>Endopterygota</taxon>
        <taxon>Lepidoptera</taxon>
        <taxon>Glossata</taxon>
        <taxon>Ditrysia</taxon>
        <taxon>Papilionoidea</taxon>
        <taxon>Papilionidae</taxon>
        <taxon>Parnassiinae</taxon>
        <taxon>Parnassini</taxon>
        <taxon>Parnassius</taxon>
        <taxon>Parnassius</taxon>
    </lineage>
</organism>
<accession>A0A8S3XK75</accession>
<evidence type="ECO:0000313" key="3">
    <source>
        <dbReference type="Proteomes" id="UP000691718"/>
    </source>
</evidence>
<dbReference type="OrthoDB" id="10257314at2759"/>
<feature type="region of interest" description="Disordered" evidence="1">
    <location>
        <begin position="80"/>
        <end position="118"/>
    </location>
</feature>
<proteinExistence type="predicted"/>
<protein>
    <submittedName>
        <fullName evidence="2">(apollo) hypothetical protein</fullName>
    </submittedName>
</protein>
<dbReference type="EMBL" id="CAJQZP010001196">
    <property type="protein sequence ID" value="CAG5028388.1"/>
    <property type="molecule type" value="Genomic_DNA"/>
</dbReference>
<comment type="caution">
    <text evidence="2">The sequence shown here is derived from an EMBL/GenBank/DDBJ whole genome shotgun (WGS) entry which is preliminary data.</text>
</comment>
<name>A0A8S3XK75_PARAO</name>
<dbReference type="Proteomes" id="UP000691718">
    <property type="component" value="Unassembled WGS sequence"/>
</dbReference>